<evidence type="ECO:0000313" key="2">
    <source>
        <dbReference type="EMBL" id="MDT3426603.1"/>
    </source>
</evidence>
<dbReference type="Proteomes" id="UP001248709">
    <property type="component" value="Unassembled WGS sequence"/>
</dbReference>
<reference evidence="2 3" key="1">
    <citation type="submission" date="2023-07" db="EMBL/GenBank/DDBJ databases">
        <title>Genomic Encyclopedia of Type Strains, Phase IV (KMG-IV): sequencing the most valuable type-strain genomes for metagenomic binning, comparative biology and taxonomic classification.</title>
        <authorList>
            <person name="Goeker M."/>
        </authorList>
    </citation>
    <scope>NUCLEOTIDE SEQUENCE [LARGE SCALE GENOMIC DNA]</scope>
    <source>
        <strain evidence="2 3">T98</strain>
    </source>
</reference>
<sequence length="169" mass="17120">MSRFGKKMAAIGIWVGIGVLVGIQFGGSGETVSSPVPGWSVISGSVQGAAPVSRPQAGTVTGLQVQSDGKGGYIYVPVTLAPSSAPQTQAQTQTQPPAAEQPAAGASSSSQGLPQLPAGNYSTLTPGQILVPGEHKSTVDTLADKTAGMLQTASRKGIRWVASWFDSAE</sequence>
<accession>A0ABU3H702</accession>
<dbReference type="RefSeq" id="WP_312001021.1">
    <property type="nucleotide sequence ID" value="NZ_JAUSUY010000007.1"/>
</dbReference>
<gene>
    <name evidence="2" type="ORF">J2Z22_002129</name>
</gene>
<protein>
    <submittedName>
        <fullName evidence="2">Uncharacterized protein</fullName>
    </submittedName>
</protein>
<feature type="compositionally biased region" description="Low complexity" evidence="1">
    <location>
        <begin position="84"/>
        <end position="118"/>
    </location>
</feature>
<proteinExistence type="predicted"/>
<evidence type="ECO:0000313" key="3">
    <source>
        <dbReference type="Proteomes" id="UP001248709"/>
    </source>
</evidence>
<name>A0ABU3H702_9BACL</name>
<comment type="caution">
    <text evidence="2">The sequence shown here is derived from an EMBL/GenBank/DDBJ whole genome shotgun (WGS) entry which is preliminary data.</text>
</comment>
<evidence type="ECO:0000256" key="1">
    <source>
        <dbReference type="SAM" id="MobiDB-lite"/>
    </source>
</evidence>
<keyword evidence="3" id="KW-1185">Reference proteome</keyword>
<organism evidence="2 3">
    <name type="scientific">Paenibacillus forsythiae</name>
    <dbReference type="NCBI Taxonomy" id="365616"/>
    <lineage>
        <taxon>Bacteria</taxon>
        <taxon>Bacillati</taxon>
        <taxon>Bacillota</taxon>
        <taxon>Bacilli</taxon>
        <taxon>Bacillales</taxon>
        <taxon>Paenibacillaceae</taxon>
        <taxon>Paenibacillus</taxon>
    </lineage>
</organism>
<dbReference type="EMBL" id="JAUSUY010000007">
    <property type="protein sequence ID" value="MDT3426603.1"/>
    <property type="molecule type" value="Genomic_DNA"/>
</dbReference>
<feature type="region of interest" description="Disordered" evidence="1">
    <location>
        <begin position="84"/>
        <end position="126"/>
    </location>
</feature>